<organism evidence="12 13">
    <name type="scientific">Parvularcula marina</name>
    <dbReference type="NCBI Taxonomy" id="2292771"/>
    <lineage>
        <taxon>Bacteria</taxon>
        <taxon>Pseudomonadati</taxon>
        <taxon>Pseudomonadota</taxon>
        <taxon>Alphaproteobacteria</taxon>
        <taxon>Parvularculales</taxon>
        <taxon>Parvularculaceae</taxon>
        <taxon>Parvularcula</taxon>
    </lineage>
</organism>
<protein>
    <recommendedName>
        <fullName evidence="9">Tyrosine recombinase XerC</fullName>
    </recommendedName>
</protein>
<dbReference type="Pfam" id="PF00589">
    <property type="entry name" value="Phage_integrase"/>
    <property type="match status" value="1"/>
</dbReference>
<dbReference type="Gene3D" id="1.10.150.130">
    <property type="match status" value="1"/>
</dbReference>
<evidence type="ECO:0000256" key="5">
    <source>
        <dbReference type="ARBA" id="ARBA00022908"/>
    </source>
</evidence>
<evidence type="ECO:0000256" key="8">
    <source>
        <dbReference type="ARBA" id="ARBA00023306"/>
    </source>
</evidence>
<comment type="subunit">
    <text evidence="9">Forms a cyclic heterotetrameric complex composed of two molecules of XerC and two molecules of XerD.</text>
</comment>
<evidence type="ECO:0000256" key="4">
    <source>
        <dbReference type="ARBA" id="ARBA00022829"/>
    </source>
</evidence>
<comment type="function">
    <text evidence="9">Site-specific tyrosine recombinase, which acts by catalyzing the cutting and rejoining of the recombining DNA molecules. The XerC-XerD complex is essential to convert dimers of the bacterial chromosome into monomers to permit their segregation at cell division. It also contributes to the segregational stability of plasmids.</text>
</comment>
<evidence type="ECO:0000259" key="11">
    <source>
        <dbReference type="PROSITE" id="PS51900"/>
    </source>
</evidence>
<dbReference type="GO" id="GO:0007059">
    <property type="term" value="P:chromosome segregation"/>
    <property type="evidence" value="ECO:0007669"/>
    <property type="project" value="UniProtKB-UniRule"/>
</dbReference>
<dbReference type="InterPro" id="IPR013762">
    <property type="entry name" value="Integrase-like_cat_sf"/>
</dbReference>
<dbReference type="GO" id="GO:0006313">
    <property type="term" value="P:DNA transposition"/>
    <property type="evidence" value="ECO:0007669"/>
    <property type="project" value="UniProtKB-UniRule"/>
</dbReference>
<feature type="active site" evidence="9">
    <location>
        <position position="264"/>
    </location>
</feature>
<sequence length="317" mass="34516">MRPTSDPAQYRHLSKAFLRYIAAEKRYSPNTVRNYGQTLERFDSFAMAHRGHAPTLADLDGWKTADFRAFLASRRRDGVGAQTIKLDLSALRSFFKFLSRETGLKTAALAALRSPKAPKKLPRPIPMQAATALSSAADPEDDWQAHRNHALFALLYGAGLRISEALSLDWGDLPKPGQPLRILGKGGKTREVPLLDIVRERIATYREALEDSTSAAGGGYFTGNAPLFLGARGKRLSPAVAQRALRLERAALGLDDSATPHALRHAFATHLLSAGADLRAIQELLGHSSLTSTQRYTEVDAGRLLAAHSAAHPRARG</sequence>
<dbReference type="Pfam" id="PF02899">
    <property type="entry name" value="Phage_int_SAM_1"/>
    <property type="match status" value="1"/>
</dbReference>
<dbReference type="InParanoid" id="A0A371RET6"/>
<keyword evidence="8 9" id="KW-0131">Cell cycle</keyword>
<feature type="domain" description="Core-binding (CB)" evidence="11">
    <location>
        <begin position="8"/>
        <end position="99"/>
    </location>
</feature>
<keyword evidence="4 9" id="KW-0159">Chromosome partition</keyword>
<comment type="caution">
    <text evidence="12">The sequence shown here is derived from an EMBL/GenBank/DDBJ whole genome shotgun (WGS) entry which is preliminary data.</text>
</comment>
<comment type="similarity">
    <text evidence="9">Belongs to the 'phage' integrase family. XerC subfamily.</text>
</comment>
<dbReference type="GO" id="GO:0051301">
    <property type="term" value="P:cell division"/>
    <property type="evidence" value="ECO:0007669"/>
    <property type="project" value="UniProtKB-KW"/>
</dbReference>
<dbReference type="InterPro" id="IPR011010">
    <property type="entry name" value="DNA_brk_join_enz"/>
</dbReference>
<feature type="active site" description="O-(3'-phospho-DNA)-tyrosine intermediate" evidence="9">
    <location>
        <position position="296"/>
    </location>
</feature>
<feature type="active site" evidence="9">
    <location>
        <position position="185"/>
    </location>
</feature>
<evidence type="ECO:0000256" key="7">
    <source>
        <dbReference type="ARBA" id="ARBA00023172"/>
    </source>
</evidence>
<evidence type="ECO:0000256" key="3">
    <source>
        <dbReference type="ARBA" id="ARBA00022618"/>
    </source>
</evidence>
<dbReference type="InterPro" id="IPR023009">
    <property type="entry name" value="Tyrosine_recombinase_XerC/XerD"/>
</dbReference>
<evidence type="ECO:0000313" key="12">
    <source>
        <dbReference type="EMBL" id="RFB03966.1"/>
    </source>
</evidence>
<keyword evidence="7 9" id="KW-0233">DNA recombination</keyword>
<reference evidence="12 13" key="1">
    <citation type="submission" date="2018-08" db="EMBL/GenBank/DDBJ databases">
        <title>Parvularcula sp. SM1705, isolated from surface water of the South Sea China.</title>
        <authorList>
            <person name="Sun L."/>
        </authorList>
    </citation>
    <scope>NUCLEOTIDE SEQUENCE [LARGE SCALE GENOMIC DNA]</scope>
    <source>
        <strain evidence="12 13">SM1705</strain>
    </source>
</reference>
<evidence type="ECO:0000313" key="13">
    <source>
        <dbReference type="Proteomes" id="UP000264589"/>
    </source>
</evidence>
<keyword evidence="6 9" id="KW-0238">DNA-binding</keyword>
<dbReference type="EMBL" id="QUQO01000001">
    <property type="protein sequence ID" value="RFB03966.1"/>
    <property type="molecule type" value="Genomic_DNA"/>
</dbReference>
<dbReference type="SUPFAM" id="SSF56349">
    <property type="entry name" value="DNA breaking-rejoining enzymes"/>
    <property type="match status" value="1"/>
</dbReference>
<accession>A0A371RET6</accession>
<dbReference type="GO" id="GO:0009037">
    <property type="term" value="F:tyrosine-based site-specific recombinase activity"/>
    <property type="evidence" value="ECO:0007669"/>
    <property type="project" value="UniProtKB-UniRule"/>
</dbReference>
<dbReference type="InterPro" id="IPR044068">
    <property type="entry name" value="CB"/>
</dbReference>
<evidence type="ECO:0000256" key="2">
    <source>
        <dbReference type="ARBA" id="ARBA00022490"/>
    </source>
</evidence>
<dbReference type="InterPro" id="IPR050090">
    <property type="entry name" value="Tyrosine_recombinase_XerCD"/>
</dbReference>
<gene>
    <name evidence="9" type="primary">xerC</name>
    <name evidence="12" type="ORF">DX908_00895</name>
</gene>
<dbReference type="InterPro" id="IPR004107">
    <property type="entry name" value="Integrase_SAM-like_N"/>
</dbReference>
<dbReference type="PANTHER" id="PTHR30349">
    <property type="entry name" value="PHAGE INTEGRASE-RELATED"/>
    <property type="match status" value="1"/>
</dbReference>
<evidence type="ECO:0000256" key="1">
    <source>
        <dbReference type="ARBA" id="ARBA00004496"/>
    </source>
</evidence>
<dbReference type="PANTHER" id="PTHR30349:SF90">
    <property type="entry name" value="TYROSINE RECOMBINASE XERD"/>
    <property type="match status" value="1"/>
</dbReference>
<name>A0A371RET6_9PROT</name>
<evidence type="ECO:0000259" key="10">
    <source>
        <dbReference type="PROSITE" id="PS51898"/>
    </source>
</evidence>
<dbReference type="Proteomes" id="UP000264589">
    <property type="component" value="Unassembled WGS sequence"/>
</dbReference>
<dbReference type="InterPro" id="IPR010998">
    <property type="entry name" value="Integrase_recombinase_N"/>
</dbReference>
<feature type="active site" evidence="9">
    <location>
        <position position="261"/>
    </location>
</feature>
<keyword evidence="2 9" id="KW-0963">Cytoplasm</keyword>
<comment type="subcellular location">
    <subcellularLocation>
        <location evidence="1 9">Cytoplasm</location>
    </subcellularLocation>
</comment>
<dbReference type="AlphaFoldDB" id="A0A371RET6"/>
<dbReference type="GO" id="GO:0005737">
    <property type="term" value="C:cytoplasm"/>
    <property type="evidence" value="ECO:0007669"/>
    <property type="project" value="UniProtKB-SubCell"/>
</dbReference>
<keyword evidence="5 9" id="KW-0229">DNA integration</keyword>
<dbReference type="PROSITE" id="PS51900">
    <property type="entry name" value="CB"/>
    <property type="match status" value="1"/>
</dbReference>
<evidence type="ECO:0000256" key="9">
    <source>
        <dbReference type="HAMAP-Rule" id="MF_01808"/>
    </source>
</evidence>
<keyword evidence="3 9" id="KW-0132">Cell division</keyword>
<evidence type="ECO:0000256" key="6">
    <source>
        <dbReference type="ARBA" id="ARBA00023125"/>
    </source>
</evidence>
<feature type="active site" evidence="9">
    <location>
        <position position="287"/>
    </location>
</feature>
<feature type="domain" description="Tyr recombinase" evidence="10">
    <location>
        <begin position="120"/>
        <end position="309"/>
    </location>
</feature>
<proteinExistence type="inferred from homology"/>
<dbReference type="InterPro" id="IPR002104">
    <property type="entry name" value="Integrase_catalytic"/>
</dbReference>
<dbReference type="GO" id="GO:0003677">
    <property type="term" value="F:DNA binding"/>
    <property type="evidence" value="ECO:0007669"/>
    <property type="project" value="UniProtKB-UniRule"/>
</dbReference>
<dbReference type="OrthoDB" id="9801717at2"/>
<dbReference type="HAMAP" id="MF_01808">
    <property type="entry name" value="Recomb_XerC_XerD"/>
    <property type="match status" value="1"/>
</dbReference>
<dbReference type="Gene3D" id="1.10.443.10">
    <property type="entry name" value="Intergrase catalytic core"/>
    <property type="match status" value="1"/>
</dbReference>
<dbReference type="PROSITE" id="PS51898">
    <property type="entry name" value="TYR_RECOMBINASE"/>
    <property type="match status" value="1"/>
</dbReference>
<feature type="active site" evidence="9">
    <location>
        <position position="161"/>
    </location>
</feature>
<keyword evidence="13" id="KW-1185">Reference proteome</keyword>
<dbReference type="RefSeq" id="WP_116390594.1">
    <property type="nucleotide sequence ID" value="NZ_QUQO01000001.1"/>
</dbReference>
<dbReference type="FunCoup" id="A0A371RET6">
    <property type="interactions" value="45"/>
</dbReference>